<feature type="region of interest" description="Disordered" evidence="1">
    <location>
        <begin position="1"/>
        <end position="74"/>
    </location>
</feature>
<feature type="compositionally biased region" description="Basic residues" evidence="1">
    <location>
        <begin position="56"/>
        <end position="74"/>
    </location>
</feature>
<reference evidence="3" key="1">
    <citation type="submission" date="2009-05" db="EMBL/GenBank/DDBJ databases">
        <title>The genome sequence of Ajellomyces capsulatus strain H143.</title>
        <authorList>
            <person name="Champion M."/>
            <person name="Cuomo C.A."/>
            <person name="Ma L.-J."/>
            <person name="Henn M.R."/>
            <person name="Sil A."/>
            <person name="Goldman B."/>
            <person name="Young S.K."/>
            <person name="Kodira C.D."/>
            <person name="Zeng Q."/>
            <person name="Koehrsen M."/>
            <person name="Alvarado L."/>
            <person name="Berlin A.M."/>
            <person name="Borenstein D."/>
            <person name="Chen Z."/>
            <person name="Engels R."/>
            <person name="Freedman E."/>
            <person name="Gellesch M."/>
            <person name="Goldberg J."/>
            <person name="Griggs A."/>
            <person name="Gujja S."/>
            <person name="Heiman D.I."/>
            <person name="Hepburn T.A."/>
            <person name="Howarth C."/>
            <person name="Jen D."/>
            <person name="Larson L."/>
            <person name="Lewis B."/>
            <person name="Mehta T."/>
            <person name="Park D."/>
            <person name="Pearson M."/>
            <person name="Roberts A."/>
            <person name="Saif S."/>
            <person name="Shea T.D."/>
            <person name="Shenoy N."/>
            <person name="Sisk P."/>
            <person name="Stolte C."/>
            <person name="Sykes S."/>
            <person name="Walk T."/>
            <person name="White J."/>
            <person name="Yandava C."/>
            <person name="Klein B."/>
            <person name="McEwen J.G."/>
            <person name="Puccia R."/>
            <person name="Goldman G.H."/>
            <person name="Felipe M.S."/>
            <person name="Nino-Vega G."/>
            <person name="San-Blas G."/>
            <person name="Taylor J.W."/>
            <person name="Mendoza L."/>
            <person name="Galagan J.E."/>
            <person name="Nusbaum C."/>
            <person name="Birren B.W."/>
        </authorList>
    </citation>
    <scope>NUCLEOTIDE SEQUENCE [LARGE SCALE GENOMIC DNA]</scope>
    <source>
        <strain evidence="3">H143</strain>
    </source>
</reference>
<proteinExistence type="predicted"/>
<sequence>MSFAAAPAVEIRENDLIPDTTRTSFPSALTSTDKAPHHLGCSRTKPPQTRFINSPRQRRRRRRRPTHDKSRRAP</sequence>
<dbReference type="EMBL" id="GG692419">
    <property type="protein sequence ID" value="EER44605.1"/>
    <property type="molecule type" value="Genomic_DNA"/>
</dbReference>
<feature type="compositionally biased region" description="Polar residues" evidence="1">
    <location>
        <begin position="20"/>
        <end position="33"/>
    </location>
</feature>
<evidence type="ECO:0000313" key="2">
    <source>
        <dbReference type="EMBL" id="EER44605.1"/>
    </source>
</evidence>
<dbReference type="Proteomes" id="UP000002624">
    <property type="component" value="Unassembled WGS sequence"/>
</dbReference>
<accession>C6H4A3</accession>
<dbReference type="VEuPathDB" id="FungiDB:HCDG_00184"/>
<evidence type="ECO:0000256" key="1">
    <source>
        <dbReference type="SAM" id="MobiDB-lite"/>
    </source>
</evidence>
<feature type="compositionally biased region" description="Polar residues" evidence="1">
    <location>
        <begin position="45"/>
        <end position="55"/>
    </location>
</feature>
<protein>
    <submittedName>
        <fullName evidence="2">Uncharacterized protein</fullName>
    </submittedName>
</protein>
<dbReference type="HOGENOM" id="CLU_2687228_0_0_1"/>
<evidence type="ECO:0000313" key="3">
    <source>
        <dbReference type="Proteomes" id="UP000002624"/>
    </source>
</evidence>
<organism evidence="2 3">
    <name type="scientific">Ajellomyces capsulatus (strain H143)</name>
    <name type="common">Darling's disease fungus</name>
    <name type="synonym">Histoplasma capsulatum</name>
    <dbReference type="NCBI Taxonomy" id="544712"/>
    <lineage>
        <taxon>Eukaryota</taxon>
        <taxon>Fungi</taxon>
        <taxon>Dikarya</taxon>
        <taxon>Ascomycota</taxon>
        <taxon>Pezizomycotina</taxon>
        <taxon>Eurotiomycetes</taxon>
        <taxon>Eurotiomycetidae</taxon>
        <taxon>Onygenales</taxon>
        <taxon>Ajellomycetaceae</taxon>
        <taxon>Histoplasma</taxon>
    </lineage>
</organism>
<dbReference type="AlphaFoldDB" id="C6H4A3"/>
<gene>
    <name evidence="2" type="ORF">HCDG_00184</name>
</gene>
<name>C6H4A3_AJECH</name>